<feature type="domain" description="N-acetyltransferase" evidence="15">
    <location>
        <begin position="380"/>
        <end position="539"/>
    </location>
</feature>
<keyword evidence="17" id="KW-1185">Reference proteome</keyword>
<sequence>MRRMQNTWRACCRAYSTKPQAPQSAPSVPTAAKQNRDLILNVLRALPSQREARGYLKRFAPASADPVTSSPKSETKPVGYRGIAKEILSSHPIPDSRQRHLALVGLECHIPDAELAKFAATMVHLLKLGLMPIVVLMADTKSATVKLKKHPKMERDAMIRESFRVADAIEAGLGRAMPLYNSVFRLLEPTTSSLVEESAMIDTGVAISTIIDSKQVDGRLAVDLTAINIALSVAGIPVIVPMGGPSGSTTTLPSRQCLEALSLAFAADTTYQAPVKLVLANSRGGIMLRDGHPVGFINLAHEFREISNDAAEDSDVQNLDTVRSILNSLPSSSSAVIASVSSSAALIENLITDKPLAHAARGRALSRNAIRPPTVLRRGLEVELHTSLSTLDLPALSSLMDASFGKKLDADKYWHRIENIVGTVIVAGEYEGAAIVTHEHDPIYPDAPYIPYLDKFAVAPTSQGVGVADILWKSMLREYKDLSWRSRADNPVNKWYFERSDGNLRVPGGHWMLFWYGSEGVRRINSYNAMASAIPASFFPVPPKPPKDAKPIS</sequence>
<comment type="subcellular location">
    <subcellularLocation>
        <location evidence="2">Mitochondrion</location>
    </subcellularLocation>
</comment>
<dbReference type="PANTHER" id="PTHR23342:SF4">
    <property type="entry name" value="AMINO-ACID ACETYLTRANSFERASE, MITOCHONDRIAL"/>
    <property type="match status" value="1"/>
</dbReference>
<accession>A0A507C7E4</accession>
<dbReference type="OrthoDB" id="5585968at2759"/>
<proteinExistence type="inferred from homology"/>
<dbReference type="Gene3D" id="3.40.630.30">
    <property type="match status" value="1"/>
</dbReference>
<dbReference type="EMBL" id="QEAO01000003">
    <property type="protein sequence ID" value="TPX36967.1"/>
    <property type="molecule type" value="Genomic_DNA"/>
</dbReference>
<keyword evidence="10" id="KW-0496">Mitochondrion</keyword>
<dbReference type="PANTHER" id="PTHR23342">
    <property type="entry name" value="N-ACETYLGLUTAMATE SYNTHASE"/>
    <property type="match status" value="1"/>
</dbReference>
<evidence type="ECO:0000256" key="10">
    <source>
        <dbReference type="ARBA" id="ARBA00023128"/>
    </source>
</evidence>
<evidence type="ECO:0000256" key="2">
    <source>
        <dbReference type="ARBA" id="ARBA00004173"/>
    </source>
</evidence>
<comment type="function">
    <text evidence="1">N-acetylglutamate synthase involved in arginine biosynthesis.</text>
</comment>
<reference evidence="16 17" key="1">
    <citation type="journal article" date="2019" name="Sci. Rep.">
        <title>Comparative genomics of chytrid fungi reveal insights into the obligate biotrophic and pathogenic lifestyle of Synchytrium endobioticum.</title>
        <authorList>
            <person name="van de Vossenberg B.T.L.H."/>
            <person name="Warris S."/>
            <person name="Nguyen H.D.T."/>
            <person name="van Gent-Pelzer M.P.E."/>
            <person name="Joly D.L."/>
            <person name="van de Geest H.C."/>
            <person name="Bonants P.J.M."/>
            <person name="Smith D.S."/>
            <person name="Levesque C.A."/>
            <person name="van der Lee T.A.J."/>
        </authorList>
    </citation>
    <scope>NUCLEOTIDE SEQUENCE [LARGE SCALE GENOMIC DNA]</scope>
    <source>
        <strain evidence="16 17">JEL517</strain>
    </source>
</reference>
<evidence type="ECO:0000256" key="6">
    <source>
        <dbReference type="ARBA" id="ARBA00018802"/>
    </source>
</evidence>
<dbReference type="GO" id="GO:0006592">
    <property type="term" value="P:ornithine biosynthetic process"/>
    <property type="evidence" value="ECO:0007669"/>
    <property type="project" value="TreeGrafter"/>
</dbReference>
<evidence type="ECO:0000256" key="12">
    <source>
        <dbReference type="ARBA" id="ARBA00030346"/>
    </source>
</evidence>
<keyword evidence="7" id="KW-0028">Amino-acid biosynthesis</keyword>
<dbReference type="UniPathway" id="UPA00068"/>
<comment type="caution">
    <text evidence="16">The sequence shown here is derived from an EMBL/GenBank/DDBJ whole genome shotgun (WGS) entry which is preliminary data.</text>
</comment>
<keyword evidence="8 16" id="KW-0808">Transferase</keyword>
<comment type="catalytic activity">
    <reaction evidence="14">
        <text>L-glutamate + acetyl-CoA = N-acetyl-L-glutamate + CoA + H(+)</text>
        <dbReference type="Rhea" id="RHEA:24292"/>
        <dbReference type="ChEBI" id="CHEBI:15378"/>
        <dbReference type="ChEBI" id="CHEBI:29985"/>
        <dbReference type="ChEBI" id="CHEBI:44337"/>
        <dbReference type="ChEBI" id="CHEBI:57287"/>
        <dbReference type="ChEBI" id="CHEBI:57288"/>
        <dbReference type="EC" id="2.3.1.1"/>
    </reaction>
</comment>
<evidence type="ECO:0000256" key="11">
    <source>
        <dbReference type="ARBA" id="ARBA00023315"/>
    </source>
</evidence>
<organism evidence="16 17">
    <name type="scientific">Synchytrium microbalum</name>
    <dbReference type="NCBI Taxonomy" id="1806994"/>
    <lineage>
        <taxon>Eukaryota</taxon>
        <taxon>Fungi</taxon>
        <taxon>Fungi incertae sedis</taxon>
        <taxon>Chytridiomycota</taxon>
        <taxon>Chytridiomycota incertae sedis</taxon>
        <taxon>Chytridiomycetes</taxon>
        <taxon>Synchytriales</taxon>
        <taxon>Synchytriaceae</taxon>
        <taxon>Synchytrium</taxon>
    </lineage>
</organism>
<dbReference type="RefSeq" id="XP_031027038.1">
    <property type="nucleotide sequence ID" value="XM_031166930.1"/>
</dbReference>
<dbReference type="InterPro" id="IPR036393">
    <property type="entry name" value="AceGlu_kinase-like_sf"/>
</dbReference>
<name>A0A507C7E4_9FUNG</name>
<evidence type="ECO:0000256" key="7">
    <source>
        <dbReference type="ARBA" id="ARBA00022605"/>
    </source>
</evidence>
<dbReference type="Pfam" id="PF04768">
    <property type="entry name" value="NAT"/>
    <property type="match status" value="1"/>
</dbReference>
<evidence type="ECO:0000256" key="14">
    <source>
        <dbReference type="ARBA" id="ARBA00048372"/>
    </source>
</evidence>
<dbReference type="GO" id="GO:0006526">
    <property type="term" value="P:L-arginine biosynthetic process"/>
    <property type="evidence" value="ECO:0007669"/>
    <property type="project" value="UniProtKB-UniPathway"/>
</dbReference>
<dbReference type="InterPro" id="IPR006855">
    <property type="entry name" value="Vertebrate-like_GNAT_dom"/>
</dbReference>
<comment type="similarity">
    <text evidence="4">Belongs to the acetyltransferase family.</text>
</comment>
<dbReference type="GO" id="GO:0004042">
    <property type="term" value="F:L-glutamate N-acetyltransferase activity"/>
    <property type="evidence" value="ECO:0007669"/>
    <property type="project" value="TreeGrafter"/>
</dbReference>
<gene>
    <name evidence="16" type="ORF">SmJEL517_g01002</name>
</gene>
<protein>
    <recommendedName>
        <fullName evidence="6">Amino-acid acetyltransferase, mitochondrial</fullName>
        <ecNumber evidence="5">2.3.1.1</ecNumber>
    </recommendedName>
    <alternativeName>
        <fullName evidence="12">Glutamate N-acetyltransferase</fullName>
    </alternativeName>
    <alternativeName>
        <fullName evidence="13">N-acetylglutamate synthase</fullName>
    </alternativeName>
</protein>
<dbReference type="STRING" id="1806994.A0A507C7E4"/>
<evidence type="ECO:0000256" key="8">
    <source>
        <dbReference type="ARBA" id="ARBA00022679"/>
    </source>
</evidence>
<dbReference type="SUPFAM" id="SSF55729">
    <property type="entry name" value="Acyl-CoA N-acyltransferases (Nat)"/>
    <property type="match status" value="1"/>
</dbReference>
<evidence type="ECO:0000256" key="13">
    <source>
        <dbReference type="ARBA" id="ARBA00033251"/>
    </source>
</evidence>
<dbReference type="AlphaFoldDB" id="A0A507C7E4"/>
<dbReference type="PROSITE" id="PS51731">
    <property type="entry name" value="GNAT_NAGS"/>
    <property type="match status" value="1"/>
</dbReference>
<keyword evidence="11" id="KW-0012">Acyltransferase</keyword>
<evidence type="ECO:0000256" key="9">
    <source>
        <dbReference type="ARBA" id="ARBA00022946"/>
    </source>
</evidence>
<keyword evidence="9" id="KW-0809">Transit peptide</keyword>
<dbReference type="GO" id="GO:0005759">
    <property type="term" value="C:mitochondrial matrix"/>
    <property type="evidence" value="ECO:0007669"/>
    <property type="project" value="TreeGrafter"/>
</dbReference>
<dbReference type="EC" id="2.3.1.1" evidence="5"/>
<evidence type="ECO:0000256" key="3">
    <source>
        <dbReference type="ARBA" id="ARBA00004925"/>
    </source>
</evidence>
<evidence type="ECO:0000313" key="16">
    <source>
        <dbReference type="EMBL" id="TPX36967.1"/>
    </source>
</evidence>
<dbReference type="GeneID" id="42002227"/>
<evidence type="ECO:0000256" key="4">
    <source>
        <dbReference type="ARBA" id="ARBA00008694"/>
    </source>
</evidence>
<evidence type="ECO:0000256" key="1">
    <source>
        <dbReference type="ARBA" id="ARBA00002294"/>
    </source>
</evidence>
<evidence type="ECO:0000256" key="5">
    <source>
        <dbReference type="ARBA" id="ARBA00012697"/>
    </source>
</evidence>
<comment type="pathway">
    <text evidence="3">Amino-acid biosynthesis; L-arginine biosynthesis; N(2)-acetyl-L-ornithine from L-glutamate: step 1/4.</text>
</comment>
<dbReference type="Gene3D" id="3.40.1160.10">
    <property type="entry name" value="Acetylglutamate kinase-like"/>
    <property type="match status" value="1"/>
</dbReference>
<dbReference type="Proteomes" id="UP000319731">
    <property type="component" value="Unassembled WGS sequence"/>
</dbReference>
<evidence type="ECO:0000259" key="15">
    <source>
        <dbReference type="PROSITE" id="PS51731"/>
    </source>
</evidence>
<dbReference type="InterPro" id="IPR016181">
    <property type="entry name" value="Acyl_CoA_acyltransferase"/>
</dbReference>
<evidence type="ECO:0000313" key="17">
    <source>
        <dbReference type="Proteomes" id="UP000319731"/>
    </source>
</evidence>